<comment type="cofactor">
    <cofactor evidence="2">
        <name>Mg(2+)</name>
        <dbReference type="ChEBI" id="CHEBI:18420"/>
    </cofactor>
    <text evidence="2">Binds 1 Mg(2+) ion.</text>
</comment>
<feature type="binding site" evidence="2">
    <location>
        <position position="188"/>
    </location>
    <ligand>
        <name>Zn(2+)</name>
        <dbReference type="ChEBI" id="CHEBI:29105"/>
        <label>2</label>
    </ligand>
</feature>
<dbReference type="PANTHER" id="PTHR11596:SF5">
    <property type="entry name" value="ALKALINE PHOSPHATASE"/>
    <property type="match status" value="1"/>
</dbReference>
<evidence type="ECO:0000313" key="5">
    <source>
        <dbReference type="EMBL" id="VEG26019.1"/>
    </source>
</evidence>
<dbReference type="Pfam" id="PF00245">
    <property type="entry name" value="Alk_phosphatase"/>
    <property type="match status" value="1"/>
</dbReference>
<proteinExistence type="predicted"/>
<keyword evidence="2" id="KW-0479">Metal-binding</keyword>
<feature type="region of interest" description="Disordered" evidence="3">
    <location>
        <begin position="280"/>
        <end position="372"/>
    </location>
</feature>
<evidence type="ECO:0000256" key="3">
    <source>
        <dbReference type="SAM" id="MobiDB-lite"/>
    </source>
</evidence>
<dbReference type="GO" id="GO:0046872">
    <property type="term" value="F:metal ion binding"/>
    <property type="evidence" value="ECO:0007669"/>
    <property type="project" value="UniProtKB-KW"/>
</dbReference>
<dbReference type="KEGG" id="ahw:NCTC11636_00309"/>
<evidence type="ECO:0000313" key="6">
    <source>
        <dbReference type="Proteomes" id="UP000266895"/>
    </source>
</evidence>
<name>A0A3S4R1U2_9ACTO</name>
<dbReference type="AlphaFoldDB" id="A0A3S4R1U2"/>
<dbReference type="Gene3D" id="3.40.720.10">
    <property type="entry name" value="Alkaline Phosphatase, subunit A"/>
    <property type="match status" value="1"/>
</dbReference>
<gene>
    <name evidence="5" type="primary">phoB</name>
    <name evidence="5" type="ORF">NCTC11636_00309</name>
</gene>
<dbReference type="RefSeq" id="WP_126381448.1">
    <property type="nucleotide sequence ID" value="NZ_LR134350.1"/>
</dbReference>
<dbReference type="GO" id="GO:0004035">
    <property type="term" value="F:alkaline phosphatase activity"/>
    <property type="evidence" value="ECO:0007669"/>
    <property type="project" value="UniProtKB-EC"/>
</dbReference>
<reference evidence="5 6" key="1">
    <citation type="submission" date="2018-12" db="EMBL/GenBank/DDBJ databases">
        <authorList>
            <consortium name="Pathogen Informatics"/>
        </authorList>
    </citation>
    <scope>NUCLEOTIDE SEQUENCE [LARGE SCALE GENOMIC DNA]</scope>
    <source>
        <strain evidence="5 6">NCTC11636</strain>
    </source>
</reference>
<evidence type="ECO:0000256" key="2">
    <source>
        <dbReference type="PIRSR" id="PIRSR601952-2"/>
    </source>
</evidence>
<evidence type="ECO:0000256" key="1">
    <source>
        <dbReference type="ARBA" id="ARBA00022553"/>
    </source>
</evidence>
<keyword evidence="4" id="KW-1133">Transmembrane helix</keyword>
<keyword evidence="4" id="KW-0472">Membrane</keyword>
<keyword evidence="1" id="KW-0597">Phosphoprotein</keyword>
<feature type="binding site" evidence="2">
    <location>
        <position position="137"/>
    </location>
    <ligand>
        <name>Mg(2+)</name>
        <dbReference type="ChEBI" id="CHEBI:18420"/>
    </ligand>
</feature>
<feature type="binding site" evidence="2">
    <location>
        <position position="142"/>
    </location>
    <ligand>
        <name>Zn(2+)</name>
        <dbReference type="ChEBI" id="CHEBI:29105"/>
        <label>2</label>
    </ligand>
</feature>
<feature type="compositionally biased region" description="Low complexity" evidence="3">
    <location>
        <begin position="355"/>
        <end position="366"/>
    </location>
</feature>
<accession>A0A3S4R1U2</accession>
<protein>
    <submittedName>
        <fullName evidence="5">Alkaline phosphatase 3</fullName>
        <ecNumber evidence="5">3.1.3.1</ecNumber>
    </submittedName>
</protein>
<dbReference type="SUPFAM" id="SSF53649">
    <property type="entry name" value="Alkaline phosphatase-like"/>
    <property type="match status" value="1"/>
</dbReference>
<sequence>MLYSGAEVLMGTGHPGYTDDHAPRTADYTWIDPGDYSSLIGGKTPLSFIEERSQFEALADAGLAPTQEQCRAAIGTRPVAGIAQVAETLQERRAGGTASDIELGVTPRNDVPSLATMTRGALNRLSTDSNGMFLMVEGGAVDWAGHSNFTNHLIEEQTDFNEAVQAVVDWVETSSSWEETLVIVTADHETGYLAGVEANPNWTPMAGQADRLPEVTWHSGNHTNALVPFYVRGNGADLLIDAADEHEPVRGPYLDNAEMGAIIQEIMTANAVSQSTGALTDPCAGIADPGAPTPSPVPSDSPAPTTPAPTPSLDPTTPPSPADGSDHGTQPDPGRSAGTTTPSEAGARTSRPRRTGSPAAGTGSAGQRSALARTGGPAVLPALALVGPLVGAGALVLGRRRADRDAQG</sequence>
<dbReference type="EC" id="3.1.3.1" evidence="5"/>
<dbReference type="EMBL" id="LR134350">
    <property type="protein sequence ID" value="VEG26019.1"/>
    <property type="molecule type" value="Genomic_DNA"/>
</dbReference>
<feature type="binding site" evidence="2">
    <location>
        <position position="187"/>
    </location>
    <ligand>
        <name>Zn(2+)</name>
        <dbReference type="ChEBI" id="CHEBI:29105"/>
        <label>2</label>
    </ligand>
</feature>
<feature type="transmembrane region" description="Helical" evidence="4">
    <location>
        <begin position="378"/>
        <end position="398"/>
    </location>
</feature>
<keyword evidence="2" id="KW-0862">Zinc</keyword>
<dbReference type="Proteomes" id="UP000266895">
    <property type="component" value="Chromosome"/>
</dbReference>
<comment type="cofactor">
    <cofactor evidence="2">
        <name>Zn(2+)</name>
        <dbReference type="ChEBI" id="CHEBI:29105"/>
    </cofactor>
    <text evidence="2">Binds 2 Zn(2+) ions.</text>
</comment>
<dbReference type="InterPro" id="IPR001952">
    <property type="entry name" value="Alkaline_phosphatase"/>
</dbReference>
<feature type="binding site" evidence="2">
    <location>
        <position position="146"/>
    </location>
    <ligand>
        <name>Zn(2+)</name>
        <dbReference type="ChEBI" id="CHEBI:29105"/>
        <label>2</label>
    </ligand>
</feature>
<dbReference type="OrthoDB" id="9794455at2"/>
<keyword evidence="4" id="KW-0812">Transmembrane</keyword>
<dbReference type="InterPro" id="IPR017850">
    <property type="entry name" value="Alkaline_phosphatase_core_sf"/>
</dbReference>
<dbReference type="PANTHER" id="PTHR11596">
    <property type="entry name" value="ALKALINE PHOSPHATASE"/>
    <property type="match status" value="1"/>
</dbReference>
<keyword evidence="2" id="KW-0460">Magnesium</keyword>
<organism evidence="5 6">
    <name type="scientific">Actinomyces howellii</name>
    <dbReference type="NCBI Taxonomy" id="52771"/>
    <lineage>
        <taxon>Bacteria</taxon>
        <taxon>Bacillati</taxon>
        <taxon>Actinomycetota</taxon>
        <taxon>Actinomycetes</taxon>
        <taxon>Actinomycetales</taxon>
        <taxon>Actinomycetaceae</taxon>
        <taxon>Actinomyces</taxon>
    </lineage>
</organism>
<keyword evidence="5" id="KW-0378">Hydrolase</keyword>
<feature type="compositionally biased region" description="Pro residues" evidence="3">
    <location>
        <begin position="291"/>
        <end position="321"/>
    </location>
</feature>
<keyword evidence="6" id="KW-1185">Reference proteome</keyword>
<evidence type="ECO:0000256" key="4">
    <source>
        <dbReference type="SAM" id="Phobius"/>
    </source>
</evidence>